<dbReference type="AlphaFoldDB" id="A0AAN4SFT9"/>
<proteinExistence type="predicted"/>
<dbReference type="Proteomes" id="UP000022433">
    <property type="component" value="Unassembled WGS sequence"/>
</dbReference>
<reference evidence="1 2" key="1">
    <citation type="submission" date="2014-02" db="EMBL/GenBank/DDBJ databases">
        <authorList>
            <person name="Sears C."/>
            <person name="Carroll K."/>
            <person name="Sack B.R."/>
            <person name="Qadri F."/>
            <person name="Myers L.L."/>
            <person name="Chung G.-T."/>
            <person name="Escheverria P."/>
            <person name="Fraser C.M."/>
            <person name="Sadzewicz L."/>
            <person name="Shefchek K.A."/>
            <person name="Tallon L."/>
            <person name="Das S.P."/>
            <person name="Daugherty S."/>
            <person name="Mongodin E.F."/>
        </authorList>
    </citation>
    <scope>NUCLEOTIDE SEQUENCE [LARGE SCALE GENOMIC DNA]</scope>
    <source>
        <strain evidence="1 2">1007-1-F #10</strain>
    </source>
</reference>
<evidence type="ECO:0000313" key="2">
    <source>
        <dbReference type="Proteomes" id="UP000022433"/>
    </source>
</evidence>
<dbReference type="EMBL" id="JGEA01000073">
    <property type="protein sequence ID" value="EYA11893.1"/>
    <property type="molecule type" value="Genomic_DNA"/>
</dbReference>
<comment type="caution">
    <text evidence="1">The sequence shown here is derived from an EMBL/GenBank/DDBJ whole genome shotgun (WGS) entry which is preliminary data.</text>
</comment>
<name>A0AAN4SFT9_BACFG</name>
<evidence type="ECO:0000313" key="1">
    <source>
        <dbReference type="EMBL" id="EYA11893.1"/>
    </source>
</evidence>
<sequence length="48" mass="5611">MMKLPPDRNTAFPDKSPFKTILQGIKADNILYLFVKQDIITIFAHYQK</sequence>
<organism evidence="1 2">
    <name type="scientific">Bacteroides fragilis str. 1007-1-F #10</name>
    <dbReference type="NCBI Taxonomy" id="1339295"/>
    <lineage>
        <taxon>Bacteria</taxon>
        <taxon>Pseudomonadati</taxon>
        <taxon>Bacteroidota</taxon>
        <taxon>Bacteroidia</taxon>
        <taxon>Bacteroidales</taxon>
        <taxon>Bacteroidaceae</taxon>
        <taxon>Bacteroides</taxon>
    </lineage>
</organism>
<accession>A0AAN4SFT9</accession>
<gene>
    <name evidence="1" type="ORF">M104_5053</name>
</gene>
<protein>
    <submittedName>
        <fullName evidence="1">Uncharacterized protein</fullName>
    </submittedName>
</protein>